<reference evidence="1" key="1">
    <citation type="submission" date="2021-05" db="EMBL/GenBank/DDBJ databases">
        <authorList>
            <person name="Scholz U."/>
            <person name="Mascher M."/>
            <person name="Fiebig A."/>
        </authorList>
    </citation>
    <scope>NUCLEOTIDE SEQUENCE [LARGE SCALE GENOMIC DNA]</scope>
</reference>
<proteinExistence type="predicted"/>
<reference evidence="1" key="2">
    <citation type="submission" date="2025-09" db="UniProtKB">
        <authorList>
            <consortium name="EnsemblPlants"/>
        </authorList>
    </citation>
    <scope>IDENTIFICATION</scope>
</reference>
<dbReference type="EnsemblPlants" id="AVESA.00010b.r2.1DG0151370.1">
    <property type="protein sequence ID" value="AVESA.00010b.r2.1DG0151370.1.CDS"/>
    <property type="gene ID" value="AVESA.00010b.r2.1DG0151370"/>
</dbReference>
<organism evidence="1 2">
    <name type="scientific">Avena sativa</name>
    <name type="common">Oat</name>
    <dbReference type="NCBI Taxonomy" id="4498"/>
    <lineage>
        <taxon>Eukaryota</taxon>
        <taxon>Viridiplantae</taxon>
        <taxon>Streptophyta</taxon>
        <taxon>Embryophyta</taxon>
        <taxon>Tracheophyta</taxon>
        <taxon>Spermatophyta</taxon>
        <taxon>Magnoliopsida</taxon>
        <taxon>Liliopsida</taxon>
        <taxon>Poales</taxon>
        <taxon>Poaceae</taxon>
        <taxon>BOP clade</taxon>
        <taxon>Pooideae</taxon>
        <taxon>Poodae</taxon>
        <taxon>Poeae</taxon>
        <taxon>Poeae Chloroplast Group 1 (Aveneae type)</taxon>
        <taxon>Aveninae</taxon>
        <taxon>Avena</taxon>
    </lineage>
</organism>
<sequence length="460" mass="53411">MPTEVIRADTVNDAVYAILRKLESNHKARERNVIYFGGWDGLGASAVLRAIPQVLASKEYEERLRPWAVEFERVIHIDFSHWESTRAVQRAIAEQLELPSSVMKMIDKQDEEEDFNGVDKSSRSAIPDVAVAIHKRIQGNTFLLVLHNGSSEEINTDNLGLSLNWYMANGVVWTFHSGFRLRPKDFHVRDTTAVVLYAESFKRDPLELRSYLLHEDVKDVACKHGISPETLIECLSYMLERSYMSLHTIDYDWALHAANYWICNGIVQNAHDIREAWQLADGLHQEMELYIDYLSSYNLHRRACKSMDASNQRLYKMGWSAECRPYFISTEACEFVPNLAGIISNSMFQHSEKLRVLKLSRCTFRFISLPFRCCQNIRFLCLDHCQNLVSSTYAEEEEIIRSWPCFESLWVLDLRYTHWNQILSGHMLDLMIQLRELNVTGAQNWDMSHLHGRLSSIHKL</sequence>
<keyword evidence="2" id="KW-1185">Reference proteome</keyword>
<protein>
    <submittedName>
        <fullName evidence="1">Uncharacterized protein</fullName>
    </submittedName>
</protein>
<evidence type="ECO:0000313" key="1">
    <source>
        <dbReference type="EnsemblPlants" id="AVESA.00010b.r2.1DG0151370.1.CDS"/>
    </source>
</evidence>
<evidence type="ECO:0000313" key="2">
    <source>
        <dbReference type="Proteomes" id="UP001732700"/>
    </source>
</evidence>
<name>A0ACD5TYT2_AVESA</name>
<accession>A0ACD5TYT2</accession>
<dbReference type="Proteomes" id="UP001732700">
    <property type="component" value="Chromosome 1D"/>
</dbReference>